<dbReference type="GO" id="GO:0004821">
    <property type="term" value="F:histidine-tRNA ligase activity"/>
    <property type="evidence" value="ECO:0007669"/>
    <property type="project" value="TreeGrafter"/>
</dbReference>
<keyword evidence="1" id="KW-0418">Kinase</keyword>
<protein>
    <submittedName>
        <fullName evidence="1">Putative serine/threonine-protein kinase GCN2</fullName>
    </submittedName>
</protein>
<evidence type="ECO:0000313" key="2">
    <source>
        <dbReference type="Proteomes" id="UP000233837"/>
    </source>
</evidence>
<dbReference type="Proteomes" id="UP000233837">
    <property type="component" value="Unassembled WGS sequence"/>
</dbReference>
<evidence type="ECO:0000313" key="1">
    <source>
        <dbReference type="EMBL" id="PKU69409.1"/>
    </source>
</evidence>
<sequence length="96" mass="10881">MQIFLKEHMQVPVSEATLMAVGGRYDYLVHQKWNYENRSNPPGAVGTSLAMEKAEFVLLEDPSLTEQYEYAAEHDIKFLVIITEAGLTQTGLIKQH</sequence>
<keyword evidence="1" id="KW-0808">Transferase</keyword>
<reference evidence="1 2" key="1">
    <citation type="journal article" date="2016" name="Sci. Rep.">
        <title>The Dendrobium catenatum Lindl. genome sequence provides insights into polysaccharide synthase, floral development and adaptive evolution.</title>
        <authorList>
            <person name="Zhang G.Q."/>
            <person name="Xu Q."/>
            <person name="Bian C."/>
            <person name="Tsai W.C."/>
            <person name="Yeh C.M."/>
            <person name="Liu K.W."/>
            <person name="Yoshida K."/>
            <person name="Zhang L.S."/>
            <person name="Chang S.B."/>
            <person name="Chen F."/>
            <person name="Shi Y."/>
            <person name="Su Y.Y."/>
            <person name="Zhang Y.Q."/>
            <person name="Chen L.J."/>
            <person name="Yin Y."/>
            <person name="Lin M."/>
            <person name="Huang H."/>
            <person name="Deng H."/>
            <person name="Wang Z.W."/>
            <person name="Zhu S.L."/>
            <person name="Zhao X."/>
            <person name="Deng C."/>
            <person name="Niu S.C."/>
            <person name="Huang J."/>
            <person name="Wang M."/>
            <person name="Liu G.H."/>
            <person name="Yang H.J."/>
            <person name="Xiao X.J."/>
            <person name="Hsiao Y.Y."/>
            <person name="Wu W.L."/>
            <person name="Chen Y.Y."/>
            <person name="Mitsuda N."/>
            <person name="Ohme-Takagi M."/>
            <person name="Luo Y.B."/>
            <person name="Van de Peer Y."/>
            <person name="Liu Z.J."/>
        </authorList>
    </citation>
    <scope>NUCLEOTIDE SEQUENCE [LARGE SCALE GENOMIC DNA]</scope>
    <source>
        <tissue evidence="1">The whole plant</tissue>
    </source>
</reference>
<organism evidence="1 2">
    <name type="scientific">Dendrobium catenatum</name>
    <dbReference type="NCBI Taxonomy" id="906689"/>
    <lineage>
        <taxon>Eukaryota</taxon>
        <taxon>Viridiplantae</taxon>
        <taxon>Streptophyta</taxon>
        <taxon>Embryophyta</taxon>
        <taxon>Tracheophyta</taxon>
        <taxon>Spermatophyta</taxon>
        <taxon>Magnoliopsida</taxon>
        <taxon>Liliopsida</taxon>
        <taxon>Asparagales</taxon>
        <taxon>Orchidaceae</taxon>
        <taxon>Epidendroideae</taxon>
        <taxon>Malaxideae</taxon>
        <taxon>Dendrobiinae</taxon>
        <taxon>Dendrobium</taxon>
    </lineage>
</organism>
<dbReference type="EMBL" id="KZ503036">
    <property type="protein sequence ID" value="PKU69409.1"/>
    <property type="molecule type" value="Genomic_DNA"/>
</dbReference>
<dbReference type="STRING" id="906689.A0A2I0W174"/>
<dbReference type="GO" id="GO:0006427">
    <property type="term" value="P:histidyl-tRNA aminoacylation"/>
    <property type="evidence" value="ECO:0007669"/>
    <property type="project" value="TreeGrafter"/>
</dbReference>
<dbReference type="GO" id="GO:0005829">
    <property type="term" value="C:cytosol"/>
    <property type="evidence" value="ECO:0007669"/>
    <property type="project" value="TreeGrafter"/>
</dbReference>
<accession>A0A2I0W174</accession>
<keyword evidence="2" id="KW-1185">Reference proteome</keyword>
<gene>
    <name evidence="1" type="primary">GCN2</name>
    <name evidence="1" type="ORF">MA16_Dca027413</name>
</gene>
<dbReference type="GO" id="GO:0016301">
    <property type="term" value="F:kinase activity"/>
    <property type="evidence" value="ECO:0007669"/>
    <property type="project" value="UniProtKB-KW"/>
</dbReference>
<dbReference type="GO" id="GO:0005739">
    <property type="term" value="C:mitochondrion"/>
    <property type="evidence" value="ECO:0007669"/>
    <property type="project" value="TreeGrafter"/>
</dbReference>
<reference evidence="1 2" key="2">
    <citation type="journal article" date="2017" name="Nature">
        <title>The Apostasia genome and the evolution of orchids.</title>
        <authorList>
            <person name="Zhang G.Q."/>
            <person name="Liu K.W."/>
            <person name="Li Z."/>
            <person name="Lohaus R."/>
            <person name="Hsiao Y.Y."/>
            <person name="Niu S.C."/>
            <person name="Wang J.Y."/>
            <person name="Lin Y.C."/>
            <person name="Xu Q."/>
            <person name="Chen L.J."/>
            <person name="Yoshida K."/>
            <person name="Fujiwara S."/>
            <person name="Wang Z.W."/>
            <person name="Zhang Y.Q."/>
            <person name="Mitsuda N."/>
            <person name="Wang M."/>
            <person name="Liu G.H."/>
            <person name="Pecoraro L."/>
            <person name="Huang H.X."/>
            <person name="Xiao X.J."/>
            <person name="Lin M."/>
            <person name="Wu X.Y."/>
            <person name="Wu W.L."/>
            <person name="Chen Y.Y."/>
            <person name="Chang S.B."/>
            <person name="Sakamoto S."/>
            <person name="Ohme-Takagi M."/>
            <person name="Yagi M."/>
            <person name="Zeng S.J."/>
            <person name="Shen C.Y."/>
            <person name="Yeh C.M."/>
            <person name="Luo Y.B."/>
            <person name="Tsai W.C."/>
            <person name="Van de Peer Y."/>
            <person name="Liu Z.J."/>
        </authorList>
    </citation>
    <scope>NUCLEOTIDE SEQUENCE [LARGE SCALE GENOMIC DNA]</scope>
    <source>
        <tissue evidence="1">The whole plant</tissue>
    </source>
</reference>
<dbReference type="GO" id="GO:0032543">
    <property type="term" value="P:mitochondrial translation"/>
    <property type="evidence" value="ECO:0007669"/>
    <property type="project" value="TreeGrafter"/>
</dbReference>
<dbReference type="GO" id="GO:0003723">
    <property type="term" value="F:RNA binding"/>
    <property type="evidence" value="ECO:0007669"/>
    <property type="project" value="TreeGrafter"/>
</dbReference>
<dbReference type="PANTHER" id="PTHR11476:SF10">
    <property type="entry name" value="NON-SPECIFIC SERINE_THREONINE PROTEIN KINASE"/>
    <property type="match status" value="1"/>
</dbReference>
<proteinExistence type="predicted"/>
<dbReference type="AlphaFoldDB" id="A0A2I0W174"/>
<dbReference type="PANTHER" id="PTHR11476">
    <property type="entry name" value="HISTIDYL-TRNA SYNTHETASE"/>
    <property type="match status" value="1"/>
</dbReference>
<name>A0A2I0W174_9ASPA</name>